<feature type="region of interest" description="Disordered" evidence="1">
    <location>
        <begin position="31"/>
        <end position="54"/>
    </location>
</feature>
<keyword evidence="2" id="KW-0732">Signal</keyword>
<dbReference type="Proteomes" id="UP000254337">
    <property type="component" value="Chromosome"/>
</dbReference>
<dbReference type="OrthoDB" id="1625737at2"/>
<proteinExistence type="predicted"/>
<dbReference type="RefSeq" id="WP_095628712.1">
    <property type="nucleotide sequence ID" value="NZ_CP029462.1"/>
</dbReference>
<organism evidence="3 4">
    <name type="scientific">Megasphaera stantonii</name>
    <dbReference type="NCBI Taxonomy" id="2144175"/>
    <lineage>
        <taxon>Bacteria</taxon>
        <taxon>Bacillati</taxon>
        <taxon>Bacillota</taxon>
        <taxon>Negativicutes</taxon>
        <taxon>Veillonellales</taxon>
        <taxon>Veillonellaceae</taxon>
        <taxon>Megasphaera</taxon>
    </lineage>
</organism>
<dbReference type="KEGG" id="meg:DKB62_12450"/>
<feature type="compositionally biased region" description="Basic and acidic residues" evidence="1">
    <location>
        <begin position="103"/>
        <end position="115"/>
    </location>
</feature>
<gene>
    <name evidence="3" type="ORF">DKB62_12450</name>
</gene>
<feature type="region of interest" description="Disordered" evidence="1">
    <location>
        <begin position="103"/>
        <end position="145"/>
    </location>
</feature>
<dbReference type="AlphaFoldDB" id="A0A346B2G3"/>
<evidence type="ECO:0000256" key="2">
    <source>
        <dbReference type="SAM" id="SignalP"/>
    </source>
</evidence>
<feature type="compositionally biased region" description="Basic residues" evidence="1">
    <location>
        <begin position="129"/>
        <end position="145"/>
    </location>
</feature>
<accession>A0A346B2G3</accession>
<name>A0A346B2G3_9FIRM</name>
<evidence type="ECO:0000313" key="3">
    <source>
        <dbReference type="EMBL" id="AXL22306.1"/>
    </source>
</evidence>
<evidence type="ECO:0000313" key="4">
    <source>
        <dbReference type="Proteomes" id="UP000254337"/>
    </source>
</evidence>
<protein>
    <recommendedName>
        <fullName evidence="5">DUF2680 domain-containing protein</fullName>
    </recommendedName>
</protein>
<reference evidence="3 4" key="1">
    <citation type="submission" date="2018-05" db="EMBL/GenBank/DDBJ databases">
        <title>Complete genome sequence of Megasphaera sp. AJH120T, isolated from the ceca of a chicken.</title>
        <authorList>
            <person name="Maki J."/>
            <person name="Looft T."/>
        </authorList>
    </citation>
    <scope>NUCLEOTIDE SEQUENCE [LARGE SCALE GENOMIC DNA]</scope>
    <source>
        <strain evidence="3 4">AJH120</strain>
    </source>
</reference>
<sequence>MKTTTWRKKLASFALVGAAAAVMTVMPNSQASAADMRPGPPPPPHRIGMAGPGFHGTFDFSHRVQAMVRDGKITQDQAFKLYDEMERFERKGQRDHRRFMHKLPERTGISEDTLKELFAPPQRDQKFKDGKKHRPAPPHRRGDRR</sequence>
<feature type="signal peptide" evidence="2">
    <location>
        <begin position="1"/>
        <end position="33"/>
    </location>
</feature>
<evidence type="ECO:0008006" key="5">
    <source>
        <dbReference type="Google" id="ProtNLM"/>
    </source>
</evidence>
<dbReference type="EMBL" id="CP029462">
    <property type="protein sequence ID" value="AXL22306.1"/>
    <property type="molecule type" value="Genomic_DNA"/>
</dbReference>
<feature type="chain" id="PRO_5017071814" description="DUF2680 domain-containing protein" evidence="2">
    <location>
        <begin position="34"/>
        <end position="145"/>
    </location>
</feature>
<keyword evidence="4" id="KW-1185">Reference proteome</keyword>
<evidence type="ECO:0000256" key="1">
    <source>
        <dbReference type="SAM" id="MobiDB-lite"/>
    </source>
</evidence>